<dbReference type="GO" id="GO:0046872">
    <property type="term" value="F:metal ion binding"/>
    <property type="evidence" value="ECO:0007669"/>
    <property type="project" value="UniProtKB-KW"/>
</dbReference>
<evidence type="ECO:0000256" key="1">
    <source>
        <dbReference type="ARBA" id="ARBA00022723"/>
    </source>
</evidence>
<proteinExistence type="predicted"/>
<keyword evidence="1" id="KW-0479">Metal-binding</keyword>
<dbReference type="InterPro" id="IPR040086">
    <property type="entry name" value="MJ0683-like"/>
</dbReference>
<evidence type="ECO:0000259" key="4">
    <source>
        <dbReference type="Pfam" id="PF04055"/>
    </source>
</evidence>
<accession>A0A0F9C4T3</accession>
<organism evidence="5">
    <name type="scientific">marine sediment metagenome</name>
    <dbReference type="NCBI Taxonomy" id="412755"/>
    <lineage>
        <taxon>unclassified sequences</taxon>
        <taxon>metagenomes</taxon>
        <taxon>ecological metagenomes</taxon>
    </lineage>
</organism>
<evidence type="ECO:0000256" key="3">
    <source>
        <dbReference type="ARBA" id="ARBA00023014"/>
    </source>
</evidence>
<gene>
    <name evidence="5" type="ORF">LCGC14_2367300</name>
</gene>
<dbReference type="SFLD" id="SFLDG01084">
    <property type="entry name" value="Uncharacterised_Radical_SAM_Su"/>
    <property type="match status" value="1"/>
</dbReference>
<protein>
    <recommendedName>
        <fullName evidence="4">Radical SAM core domain-containing protein</fullName>
    </recommendedName>
</protein>
<name>A0A0F9C4T3_9ZZZZ</name>
<dbReference type="AlphaFoldDB" id="A0A0F9C4T3"/>
<keyword evidence="2" id="KW-0408">Iron</keyword>
<dbReference type="SFLD" id="SFLDS00029">
    <property type="entry name" value="Radical_SAM"/>
    <property type="match status" value="1"/>
</dbReference>
<dbReference type="InterPro" id="IPR058240">
    <property type="entry name" value="rSAM_sf"/>
</dbReference>
<keyword evidence="3" id="KW-0411">Iron-sulfur</keyword>
<dbReference type="EMBL" id="LAZR01034817">
    <property type="protein sequence ID" value="KKL42993.1"/>
    <property type="molecule type" value="Genomic_DNA"/>
</dbReference>
<evidence type="ECO:0000256" key="2">
    <source>
        <dbReference type="ARBA" id="ARBA00023004"/>
    </source>
</evidence>
<dbReference type="GO" id="GO:0003824">
    <property type="term" value="F:catalytic activity"/>
    <property type="evidence" value="ECO:0007669"/>
    <property type="project" value="InterPro"/>
</dbReference>
<evidence type="ECO:0000313" key="5">
    <source>
        <dbReference type="EMBL" id="KKL42993.1"/>
    </source>
</evidence>
<dbReference type="PANTHER" id="PTHR43432:SF4">
    <property type="entry name" value="RADICAL SAM CORE DOMAIN-CONTAINING PROTEIN"/>
    <property type="match status" value="1"/>
</dbReference>
<dbReference type="SUPFAM" id="SSF102114">
    <property type="entry name" value="Radical SAM enzymes"/>
    <property type="match status" value="1"/>
</dbReference>
<reference evidence="5" key="1">
    <citation type="journal article" date="2015" name="Nature">
        <title>Complex archaea that bridge the gap between prokaryotes and eukaryotes.</title>
        <authorList>
            <person name="Spang A."/>
            <person name="Saw J.H."/>
            <person name="Jorgensen S.L."/>
            <person name="Zaremba-Niedzwiedzka K."/>
            <person name="Martijn J."/>
            <person name="Lind A.E."/>
            <person name="van Eijk R."/>
            <person name="Schleper C."/>
            <person name="Guy L."/>
            <person name="Ettema T.J."/>
        </authorList>
    </citation>
    <scope>NUCLEOTIDE SEQUENCE</scope>
</reference>
<sequence length="255" mass="29162">MKTTIYRPKGRALEFSALAMNHYTGCGHQCIYCSAPLTLHADRREWYANPRPRLTIDEMVAGIRKWDGPKEPVLLCFTTDPYQPIDDGLKLTRTAIELLNGHGFPVHILTKAGKLAQRDFDLLAAHPGNAFATTLTFTDHDDAREWEPYAALPEDRMDNVMEARHRKITTWVSLEPVIEPLQTTKLIRTIAPYTDHFKVGTLNYHARGREIDWRQFGIRVMKQLYDVGARYYVKKDLAGYLGKSEGFWGGPEADR</sequence>
<comment type="caution">
    <text evidence="5">The sequence shown here is derived from an EMBL/GenBank/DDBJ whole genome shotgun (WGS) entry which is preliminary data.</text>
</comment>
<feature type="domain" description="Radical SAM core" evidence="4">
    <location>
        <begin position="20"/>
        <end position="172"/>
    </location>
</feature>
<dbReference type="InterPro" id="IPR007197">
    <property type="entry name" value="rSAM"/>
</dbReference>
<dbReference type="Gene3D" id="3.80.30.30">
    <property type="match status" value="1"/>
</dbReference>
<dbReference type="GO" id="GO:0051536">
    <property type="term" value="F:iron-sulfur cluster binding"/>
    <property type="evidence" value="ECO:0007669"/>
    <property type="project" value="UniProtKB-KW"/>
</dbReference>
<dbReference type="Pfam" id="PF04055">
    <property type="entry name" value="Radical_SAM"/>
    <property type="match status" value="1"/>
</dbReference>
<dbReference type="PANTHER" id="PTHR43432">
    <property type="entry name" value="SLR0285 PROTEIN"/>
    <property type="match status" value="1"/>
</dbReference>